<dbReference type="Pfam" id="PF00782">
    <property type="entry name" value="DSPc"/>
    <property type="match status" value="1"/>
</dbReference>
<sequence length="267" mass="30888">MDKIQEYQFCENIFINQIPLSIPKRKSGFASKFHQQKLVAPNKTGRECLRLNIKVNSELSPLYPTSIKTEISPNINSGYPEYNQEHNFIDTETATKFQREIYNDDIERHISKEFCPAKIINNLFLGNEEHASSYSVLKDLNIGYILNVAKHDTCKNYNEKKLNDSILGIKYKNHYWDHNQINISSEFRACFDFINTALSQNKAILVHCQLGVSRSATLVIAYLMYHKQVSFKTAYDFVKKKSPKTCPNIFLVSQLIEYEKSNGLNLL</sequence>
<dbReference type="GO" id="GO:0017017">
    <property type="term" value="F:MAP kinase tyrosine/serine/threonine phosphatase activity"/>
    <property type="evidence" value="ECO:0007669"/>
    <property type="project" value="TreeGrafter"/>
</dbReference>
<dbReference type="GO" id="GO:0033550">
    <property type="term" value="F:MAP kinase tyrosine phosphatase activity"/>
    <property type="evidence" value="ECO:0007669"/>
    <property type="project" value="TreeGrafter"/>
</dbReference>
<evidence type="ECO:0000259" key="6">
    <source>
        <dbReference type="PROSITE" id="PS50056"/>
    </source>
</evidence>
<name>A0A1R1Y7S4_9FUNG</name>
<evidence type="ECO:0000256" key="4">
    <source>
        <dbReference type="ARBA" id="ARBA00022912"/>
    </source>
</evidence>
<evidence type="ECO:0000256" key="1">
    <source>
        <dbReference type="ARBA" id="ARBA00008601"/>
    </source>
</evidence>
<comment type="similarity">
    <text evidence="1">Belongs to the protein-tyrosine phosphatase family. Non-receptor class dual specificity subfamily.</text>
</comment>
<comment type="caution">
    <text evidence="7">The sequence shown here is derived from an EMBL/GenBank/DDBJ whole genome shotgun (WGS) entry which is preliminary data.</text>
</comment>
<dbReference type="GO" id="GO:0008330">
    <property type="term" value="F:protein tyrosine/threonine phosphatase activity"/>
    <property type="evidence" value="ECO:0007669"/>
    <property type="project" value="TreeGrafter"/>
</dbReference>
<dbReference type="GO" id="GO:0043409">
    <property type="term" value="P:negative regulation of MAPK cascade"/>
    <property type="evidence" value="ECO:0007669"/>
    <property type="project" value="TreeGrafter"/>
</dbReference>
<dbReference type="Proteomes" id="UP000187429">
    <property type="component" value="Unassembled WGS sequence"/>
</dbReference>
<dbReference type="InterPro" id="IPR016130">
    <property type="entry name" value="Tyr_Pase_AS"/>
</dbReference>
<feature type="domain" description="Tyrosine specific protein phosphatases" evidence="6">
    <location>
        <begin position="185"/>
        <end position="243"/>
    </location>
</feature>
<protein>
    <recommendedName>
        <fullName evidence="2">protein-tyrosine-phosphatase</fullName>
        <ecNumber evidence="2">3.1.3.48</ecNumber>
    </recommendedName>
</protein>
<dbReference type="EMBL" id="LSSM01002143">
    <property type="protein sequence ID" value="OMJ22884.1"/>
    <property type="molecule type" value="Genomic_DNA"/>
</dbReference>
<dbReference type="EC" id="3.1.3.48" evidence="2"/>
<dbReference type="PROSITE" id="PS00383">
    <property type="entry name" value="TYR_PHOSPHATASE_1"/>
    <property type="match status" value="1"/>
</dbReference>
<dbReference type="InterPro" id="IPR029021">
    <property type="entry name" value="Prot-tyrosine_phosphatase-like"/>
</dbReference>
<feature type="domain" description="Tyrosine-protein phosphatase" evidence="5">
    <location>
        <begin position="115"/>
        <end position="264"/>
    </location>
</feature>
<dbReference type="PANTHER" id="PTHR10159">
    <property type="entry name" value="DUAL SPECIFICITY PROTEIN PHOSPHATASE"/>
    <property type="match status" value="1"/>
</dbReference>
<dbReference type="Gene3D" id="3.90.190.10">
    <property type="entry name" value="Protein tyrosine phosphatase superfamily"/>
    <property type="match status" value="1"/>
</dbReference>
<organism evidence="7 8">
    <name type="scientific">Smittium culicis</name>
    <dbReference type="NCBI Taxonomy" id="133412"/>
    <lineage>
        <taxon>Eukaryota</taxon>
        <taxon>Fungi</taxon>
        <taxon>Fungi incertae sedis</taxon>
        <taxon>Zoopagomycota</taxon>
        <taxon>Kickxellomycotina</taxon>
        <taxon>Harpellomycetes</taxon>
        <taxon>Harpellales</taxon>
        <taxon>Legeriomycetaceae</taxon>
        <taxon>Smittium</taxon>
    </lineage>
</organism>
<proteinExistence type="inferred from homology"/>
<dbReference type="SUPFAM" id="SSF52799">
    <property type="entry name" value="(Phosphotyrosine protein) phosphatases II"/>
    <property type="match status" value="1"/>
</dbReference>
<evidence type="ECO:0000313" key="7">
    <source>
        <dbReference type="EMBL" id="OMJ22884.1"/>
    </source>
</evidence>
<keyword evidence="3" id="KW-0378">Hydrolase</keyword>
<reference evidence="8" key="1">
    <citation type="submission" date="2017-01" db="EMBL/GenBank/DDBJ databases">
        <authorList>
            <person name="Wang Y."/>
            <person name="White M."/>
            <person name="Kvist S."/>
            <person name="Moncalvo J.-M."/>
        </authorList>
    </citation>
    <scope>NUCLEOTIDE SEQUENCE [LARGE SCALE GENOMIC DNA]</scope>
    <source>
        <strain evidence="8">ID-206-W2</strain>
    </source>
</reference>
<dbReference type="SMART" id="SM00195">
    <property type="entry name" value="DSPc"/>
    <property type="match status" value="1"/>
</dbReference>
<dbReference type="InterPro" id="IPR000387">
    <property type="entry name" value="Tyr_Pase_dom"/>
</dbReference>
<dbReference type="PROSITE" id="PS50054">
    <property type="entry name" value="TYR_PHOSPHATASE_DUAL"/>
    <property type="match status" value="1"/>
</dbReference>
<dbReference type="InterPro" id="IPR020422">
    <property type="entry name" value="TYR_PHOSPHATASE_DUAL_dom"/>
</dbReference>
<dbReference type="PANTHER" id="PTHR10159:SF519">
    <property type="entry name" value="DUAL SPECIFICITY PROTEIN PHOSPHATASE MPK3"/>
    <property type="match status" value="1"/>
</dbReference>
<dbReference type="InterPro" id="IPR000340">
    <property type="entry name" value="Dual-sp_phosphatase_cat-dom"/>
</dbReference>
<evidence type="ECO:0000313" key="8">
    <source>
        <dbReference type="Proteomes" id="UP000187429"/>
    </source>
</evidence>
<dbReference type="PROSITE" id="PS50056">
    <property type="entry name" value="TYR_PHOSPHATASE_2"/>
    <property type="match status" value="1"/>
</dbReference>
<keyword evidence="4" id="KW-0904">Protein phosphatase</keyword>
<evidence type="ECO:0000256" key="2">
    <source>
        <dbReference type="ARBA" id="ARBA00013064"/>
    </source>
</evidence>
<gene>
    <name evidence="7" type="ORF">AYI69_g5224</name>
</gene>
<dbReference type="AlphaFoldDB" id="A0A1R1Y7S4"/>
<dbReference type="OrthoDB" id="2017893at2759"/>
<evidence type="ECO:0000256" key="3">
    <source>
        <dbReference type="ARBA" id="ARBA00022801"/>
    </source>
</evidence>
<dbReference type="GO" id="GO:0005737">
    <property type="term" value="C:cytoplasm"/>
    <property type="evidence" value="ECO:0007669"/>
    <property type="project" value="TreeGrafter"/>
</dbReference>
<accession>A0A1R1Y7S4</accession>
<keyword evidence="8" id="KW-1185">Reference proteome</keyword>
<dbReference type="CDD" id="cd14498">
    <property type="entry name" value="DSP"/>
    <property type="match status" value="1"/>
</dbReference>
<evidence type="ECO:0000259" key="5">
    <source>
        <dbReference type="PROSITE" id="PS50054"/>
    </source>
</evidence>